<dbReference type="CDD" id="cd18787">
    <property type="entry name" value="SF2_C_DEAD"/>
    <property type="match status" value="1"/>
</dbReference>
<keyword evidence="4" id="KW-0067">ATP-binding</keyword>
<reference evidence="7 9" key="1">
    <citation type="journal article" date="2014" name="BMC Genomics">
        <title>Nucleomorph and plastid genome sequences of the chlorarachniophyte Lotharella oceanica: convergent reductive evolution and frequent recombination in nucleomorph-bearing algae.</title>
        <authorList>
            <person name="Tanifuji G."/>
            <person name="Onodera N.T."/>
            <person name="Brown M.W."/>
            <person name="Curtis B.A."/>
            <person name="Roger A.J."/>
            <person name="Ka-Shu Wong G."/>
            <person name="Melkonian M."/>
            <person name="Archibald J.M."/>
        </authorList>
    </citation>
    <scope>NUCLEOTIDE SEQUENCE [LARGE SCALE GENOMIC DNA]</scope>
    <source>
        <strain evidence="7 9">CCMP622</strain>
    </source>
</reference>
<dbReference type="GO" id="GO:0003724">
    <property type="term" value="F:RNA helicase activity"/>
    <property type="evidence" value="ECO:0007669"/>
    <property type="project" value="TreeGrafter"/>
</dbReference>
<dbReference type="Pfam" id="PF00271">
    <property type="entry name" value="Helicase_C"/>
    <property type="match status" value="1"/>
</dbReference>
<dbReference type="SUPFAM" id="SSF52540">
    <property type="entry name" value="P-loop containing nucleoside triphosphate hydrolases"/>
    <property type="match status" value="2"/>
</dbReference>
<evidence type="ECO:0000259" key="6">
    <source>
        <dbReference type="PROSITE" id="PS51194"/>
    </source>
</evidence>
<geneLocation type="nucleomorph" evidence="7"/>
<evidence type="ECO:0000313" key="9">
    <source>
        <dbReference type="Proteomes" id="UP000243670"/>
    </source>
</evidence>
<keyword evidence="7" id="KW-0648">Protein biosynthesis</keyword>
<gene>
    <name evidence="7" type="primary">eif-4A2</name>
    <name evidence="8" type="synonym">eif4A</name>
    <name evidence="7" type="ORF">M951_chr1181</name>
    <name evidence="8" type="ORF">M951_chr2157</name>
</gene>
<dbReference type="Gene3D" id="3.40.50.300">
    <property type="entry name" value="P-loop containing nucleotide triphosphate hydrolases"/>
    <property type="match status" value="2"/>
</dbReference>
<dbReference type="PROSITE" id="PS51192">
    <property type="entry name" value="HELICASE_ATP_BIND_1"/>
    <property type="match status" value="1"/>
</dbReference>
<sequence>MEVEGIKEARCRRVQKQILLSLYHSMETPAKNRKTFGNFYLKANLKKGIKNFGLSDPTPLQTLAIKIIMGKRDLIFQAQSGTGKTTAYVIGICGSLREDISTLQTLVIVPTRELADQVNFSIASISFYQKCRSCTFYGGTWIGQDITNLRKNTTIGVGTPGRVYHLIQGGFLHTPNLRTFILDEADILLEGDFRISIYNIYRFLPHGVQNITVSATISQKTLEMTSQFMKAPYFLLVERQELTLEEIRQYYVSVAFEENKLYSLIDHFDTLVLGKTLIFCNTIRKAKWLFNKMLENNFKTGIIHGETAQEERSRITRKFRIGDITTLISTDIFSRGLDYPDMSTVINYDLPSSRELYLHRIGRVGRFGRKGVSISLIKILEIQILKDIEIYYSTSIEEIPCKFVDL</sequence>
<keyword evidence="2" id="KW-0378">Hydrolase</keyword>
<dbReference type="GO" id="GO:0016787">
    <property type="term" value="F:hydrolase activity"/>
    <property type="evidence" value="ECO:0007669"/>
    <property type="project" value="UniProtKB-KW"/>
</dbReference>
<dbReference type="InterPro" id="IPR011545">
    <property type="entry name" value="DEAD/DEAH_box_helicase_dom"/>
</dbReference>
<dbReference type="EMBL" id="CP006627">
    <property type="protein sequence ID" value="AIB09660.1"/>
    <property type="molecule type" value="Genomic_DNA"/>
</dbReference>
<dbReference type="GO" id="GO:0003743">
    <property type="term" value="F:translation initiation factor activity"/>
    <property type="evidence" value="ECO:0007669"/>
    <property type="project" value="UniProtKB-KW"/>
</dbReference>
<dbReference type="Pfam" id="PF00270">
    <property type="entry name" value="DEAD"/>
    <property type="match status" value="1"/>
</dbReference>
<dbReference type="PANTHER" id="PTHR47959:SF1">
    <property type="entry name" value="ATP-DEPENDENT RNA HELICASE DBPA"/>
    <property type="match status" value="1"/>
</dbReference>
<dbReference type="SMART" id="SM00487">
    <property type="entry name" value="DEXDc"/>
    <property type="match status" value="1"/>
</dbReference>
<dbReference type="InterPro" id="IPR001650">
    <property type="entry name" value="Helicase_C-like"/>
</dbReference>
<dbReference type="EMBL" id="CP006628">
    <property type="protein sequence ID" value="AIB09851.1"/>
    <property type="molecule type" value="Genomic_DNA"/>
</dbReference>
<evidence type="ECO:0000256" key="4">
    <source>
        <dbReference type="ARBA" id="ARBA00022840"/>
    </source>
</evidence>
<dbReference type="Proteomes" id="UP000243670">
    <property type="component" value="Nucleomorph 1"/>
</dbReference>
<dbReference type="PANTHER" id="PTHR47959">
    <property type="entry name" value="ATP-DEPENDENT RNA HELICASE RHLE-RELATED"/>
    <property type="match status" value="1"/>
</dbReference>
<keyword evidence="1" id="KW-0547">Nucleotide-binding</keyword>
<keyword evidence="3" id="KW-0347">Helicase</keyword>
<name>A0A060DAY9_9EUKA</name>
<evidence type="ECO:0000256" key="2">
    <source>
        <dbReference type="ARBA" id="ARBA00022801"/>
    </source>
</evidence>
<evidence type="ECO:0000313" key="8">
    <source>
        <dbReference type="EMBL" id="AIB09851.1"/>
    </source>
</evidence>
<feature type="domain" description="Helicase ATP-binding" evidence="5">
    <location>
        <begin position="65"/>
        <end position="235"/>
    </location>
</feature>
<dbReference type="InterPro" id="IPR044742">
    <property type="entry name" value="DEAD/DEAH_RhlB"/>
</dbReference>
<dbReference type="AlphaFoldDB" id="A0A060DAY9"/>
<evidence type="ECO:0000256" key="3">
    <source>
        <dbReference type="ARBA" id="ARBA00022806"/>
    </source>
</evidence>
<dbReference type="PROSITE" id="PS51194">
    <property type="entry name" value="HELICASE_CTER"/>
    <property type="match status" value="1"/>
</dbReference>
<dbReference type="InterPro" id="IPR050079">
    <property type="entry name" value="DEAD_box_RNA_helicase"/>
</dbReference>
<accession>A0A060DAY9</accession>
<protein>
    <submittedName>
        <fullName evidence="8">Translation initiation factor eIF-4A</fullName>
    </submittedName>
    <submittedName>
        <fullName evidence="7">Translation initiation factor eIF4A</fullName>
    </submittedName>
</protein>
<evidence type="ECO:0000259" key="5">
    <source>
        <dbReference type="PROSITE" id="PS51192"/>
    </source>
</evidence>
<keyword evidence="7" id="KW-0396">Initiation factor</keyword>
<dbReference type="Proteomes" id="UP000243670">
    <property type="component" value="Nucleomorph 2"/>
</dbReference>
<dbReference type="GO" id="GO:0005829">
    <property type="term" value="C:cytosol"/>
    <property type="evidence" value="ECO:0007669"/>
    <property type="project" value="TreeGrafter"/>
</dbReference>
<dbReference type="GO" id="GO:0005524">
    <property type="term" value="F:ATP binding"/>
    <property type="evidence" value="ECO:0007669"/>
    <property type="project" value="UniProtKB-KW"/>
</dbReference>
<dbReference type="SMART" id="SM00490">
    <property type="entry name" value="HELICc"/>
    <property type="match status" value="1"/>
</dbReference>
<dbReference type="InterPro" id="IPR027417">
    <property type="entry name" value="P-loop_NTPase"/>
</dbReference>
<dbReference type="GO" id="GO:0003676">
    <property type="term" value="F:nucleic acid binding"/>
    <property type="evidence" value="ECO:0007669"/>
    <property type="project" value="InterPro"/>
</dbReference>
<organism evidence="7 9">
    <name type="scientific">Lotharella oceanica</name>
    <dbReference type="NCBI Taxonomy" id="641309"/>
    <lineage>
        <taxon>Eukaryota</taxon>
        <taxon>Sar</taxon>
        <taxon>Rhizaria</taxon>
        <taxon>Cercozoa</taxon>
        <taxon>Chlorarachniophyceae</taxon>
        <taxon>Lotharella</taxon>
    </lineage>
</organism>
<dbReference type="CDD" id="cd00268">
    <property type="entry name" value="DEADc"/>
    <property type="match status" value="1"/>
</dbReference>
<feature type="domain" description="Helicase C-terminal" evidence="6">
    <location>
        <begin position="263"/>
        <end position="406"/>
    </location>
</feature>
<evidence type="ECO:0000256" key="1">
    <source>
        <dbReference type="ARBA" id="ARBA00022741"/>
    </source>
</evidence>
<evidence type="ECO:0000313" key="7">
    <source>
        <dbReference type="EMBL" id="AIB09660.1"/>
    </source>
</evidence>
<dbReference type="InterPro" id="IPR014001">
    <property type="entry name" value="Helicase_ATP-bd"/>
</dbReference>
<keyword evidence="7" id="KW-0542">Nucleomorph</keyword>
<proteinExistence type="predicted"/>